<evidence type="ECO:0000313" key="2">
    <source>
        <dbReference type="Proteomes" id="UP000029981"/>
    </source>
</evidence>
<reference evidence="1 2" key="3">
    <citation type="journal article" date="2010" name="BMC Genomics">
        <title>Transcriptome sequencing and comparative analysis of cucumber flowers with different sex types.</title>
        <authorList>
            <person name="Guo S."/>
            <person name="Zheng Y."/>
            <person name="Joung J.G."/>
            <person name="Liu S."/>
            <person name="Zhang Z."/>
            <person name="Crasta O.R."/>
            <person name="Sobral B.W."/>
            <person name="Xu Y."/>
            <person name="Huang S."/>
            <person name="Fei Z."/>
        </authorList>
    </citation>
    <scope>NUCLEOTIDE SEQUENCE [LARGE SCALE GENOMIC DNA]</scope>
    <source>
        <strain evidence="2">cv. 9930</strain>
    </source>
</reference>
<keyword evidence="2" id="KW-1185">Reference proteome</keyword>
<reference evidence="1 2" key="1">
    <citation type="journal article" date="2009" name="Nat. Genet.">
        <title>The genome of the cucumber, Cucumis sativus L.</title>
        <authorList>
            <person name="Huang S."/>
            <person name="Li R."/>
            <person name="Zhang Z."/>
            <person name="Li L."/>
            <person name="Gu X."/>
            <person name="Fan W."/>
            <person name="Lucas W.J."/>
            <person name="Wang X."/>
            <person name="Xie B."/>
            <person name="Ni P."/>
            <person name="Ren Y."/>
            <person name="Zhu H."/>
            <person name="Li J."/>
            <person name="Lin K."/>
            <person name="Jin W."/>
            <person name="Fei Z."/>
            <person name="Li G."/>
            <person name="Staub J."/>
            <person name="Kilian A."/>
            <person name="van der Vossen E.A."/>
            <person name="Wu Y."/>
            <person name="Guo J."/>
            <person name="He J."/>
            <person name="Jia Z."/>
            <person name="Ren Y."/>
            <person name="Tian G."/>
            <person name="Lu Y."/>
            <person name="Ruan J."/>
            <person name="Qian W."/>
            <person name="Wang M."/>
            <person name="Huang Q."/>
            <person name="Li B."/>
            <person name="Xuan Z."/>
            <person name="Cao J."/>
            <person name="Asan"/>
            <person name="Wu Z."/>
            <person name="Zhang J."/>
            <person name="Cai Q."/>
            <person name="Bai Y."/>
            <person name="Zhao B."/>
            <person name="Han Y."/>
            <person name="Li Y."/>
            <person name="Li X."/>
            <person name="Wang S."/>
            <person name="Shi Q."/>
            <person name="Liu S."/>
            <person name="Cho W.K."/>
            <person name="Kim J.Y."/>
            <person name="Xu Y."/>
            <person name="Heller-Uszynska K."/>
            <person name="Miao H."/>
            <person name="Cheng Z."/>
            <person name="Zhang S."/>
            <person name="Wu J."/>
            <person name="Yang Y."/>
            <person name="Kang H."/>
            <person name="Li M."/>
            <person name="Liang H."/>
            <person name="Ren X."/>
            <person name="Shi Z."/>
            <person name="Wen M."/>
            <person name="Jian M."/>
            <person name="Yang H."/>
            <person name="Zhang G."/>
            <person name="Yang Z."/>
            <person name="Chen R."/>
            <person name="Liu S."/>
            <person name="Li J."/>
            <person name="Ma L."/>
            <person name="Liu H."/>
            <person name="Zhou Y."/>
            <person name="Zhao J."/>
            <person name="Fang X."/>
            <person name="Li G."/>
            <person name="Fang L."/>
            <person name="Li Y."/>
            <person name="Liu D."/>
            <person name="Zheng H."/>
            <person name="Zhang Y."/>
            <person name="Qin N."/>
            <person name="Li Z."/>
            <person name="Yang G."/>
            <person name="Yang S."/>
            <person name="Bolund L."/>
            <person name="Kristiansen K."/>
            <person name="Zheng H."/>
            <person name="Li S."/>
            <person name="Zhang X."/>
            <person name="Yang H."/>
            <person name="Wang J."/>
            <person name="Sun R."/>
            <person name="Zhang B."/>
            <person name="Jiang S."/>
            <person name="Wang J."/>
            <person name="Du Y."/>
            <person name="Li S."/>
        </authorList>
    </citation>
    <scope>NUCLEOTIDE SEQUENCE [LARGE SCALE GENOMIC DNA]</scope>
    <source>
        <strain evidence="2">cv. 9930</strain>
    </source>
</reference>
<organism evidence="1 2">
    <name type="scientific">Cucumis sativus</name>
    <name type="common">Cucumber</name>
    <dbReference type="NCBI Taxonomy" id="3659"/>
    <lineage>
        <taxon>Eukaryota</taxon>
        <taxon>Viridiplantae</taxon>
        <taxon>Streptophyta</taxon>
        <taxon>Embryophyta</taxon>
        <taxon>Tracheophyta</taxon>
        <taxon>Spermatophyta</taxon>
        <taxon>Magnoliopsida</taxon>
        <taxon>eudicotyledons</taxon>
        <taxon>Gunneridae</taxon>
        <taxon>Pentapetalae</taxon>
        <taxon>rosids</taxon>
        <taxon>fabids</taxon>
        <taxon>Cucurbitales</taxon>
        <taxon>Cucurbitaceae</taxon>
        <taxon>Benincaseae</taxon>
        <taxon>Cucumis</taxon>
    </lineage>
</organism>
<dbReference type="Gramene" id="KGN66406">
    <property type="protein sequence ID" value="KGN66406"/>
    <property type="gene ID" value="Csa_1G600960"/>
</dbReference>
<dbReference type="Proteomes" id="UP000029981">
    <property type="component" value="Chromosome 1"/>
</dbReference>
<proteinExistence type="predicted"/>
<dbReference type="EMBL" id="CM002922">
    <property type="protein sequence ID" value="KGN66406.1"/>
    <property type="molecule type" value="Genomic_DNA"/>
</dbReference>
<evidence type="ECO:0000313" key="1">
    <source>
        <dbReference type="EMBL" id="KGN66406.1"/>
    </source>
</evidence>
<name>A0A0A0M2I5_CUCSA</name>
<protein>
    <submittedName>
        <fullName evidence="1">Uncharacterized protein</fullName>
    </submittedName>
</protein>
<reference evidence="1 2" key="2">
    <citation type="journal article" date="2009" name="PLoS ONE">
        <title>An integrated genetic and cytogenetic map of the cucumber genome.</title>
        <authorList>
            <person name="Ren Y."/>
            <person name="Zhang Z."/>
            <person name="Liu J."/>
            <person name="Staub J.E."/>
            <person name="Han Y."/>
            <person name="Cheng Z."/>
            <person name="Li X."/>
            <person name="Lu J."/>
            <person name="Miao H."/>
            <person name="Kang H."/>
            <person name="Xie B."/>
            <person name="Gu X."/>
            <person name="Wang X."/>
            <person name="Du Y."/>
            <person name="Jin W."/>
            <person name="Huang S."/>
        </authorList>
    </citation>
    <scope>NUCLEOTIDE SEQUENCE [LARGE SCALE GENOMIC DNA]</scope>
    <source>
        <strain evidence="2">cv. 9930</strain>
    </source>
</reference>
<sequence>MLVFFSIPDNSWRLLATSGIAAQVLAALLSVATESELSTSLLSDKNGDCHNLKPKNLILT</sequence>
<accession>A0A0A0M2I5</accession>
<reference evidence="1 2" key="4">
    <citation type="journal article" date="2011" name="BMC Genomics">
        <title>RNA-Seq improves annotation of protein-coding genes in the cucumber genome.</title>
        <authorList>
            <person name="Li Z."/>
            <person name="Zhang Z."/>
            <person name="Yan P."/>
            <person name="Huang S."/>
            <person name="Fei Z."/>
            <person name="Lin K."/>
        </authorList>
    </citation>
    <scope>NUCLEOTIDE SEQUENCE [LARGE SCALE GENOMIC DNA]</scope>
    <source>
        <strain evidence="2">cv. 9930</strain>
    </source>
</reference>
<gene>
    <name evidence="1" type="ORF">Csa_1G600960</name>
</gene>
<dbReference type="AlphaFoldDB" id="A0A0A0M2I5"/>